<name>A0ABM2WWZ7_MESAU</name>
<dbReference type="RefSeq" id="XP_040595225.1">
    <property type="nucleotide sequence ID" value="XM_040739291.1"/>
</dbReference>
<sequence>MTKKKNKSTFSWQITALEAMATDNLPLLPTACRAHRRCGSRKPLGPHRPPGLGPQQAQRSRPRPTLKAPKEAARGQAPRVRYSPQHPQPGIAALRGAGCGIFASAAARVEPQGTGLATCGARRRGSCGCAPAPAPAPAPPRPEDDVTDRGQASRGPRQSELCFPGPWRKSTVSEVYGCSGQKCR</sequence>
<evidence type="ECO:0000313" key="4">
    <source>
        <dbReference type="RefSeq" id="XP_040595226.1"/>
    </source>
</evidence>
<evidence type="ECO:0000313" key="3">
    <source>
        <dbReference type="RefSeq" id="XP_040595225.1"/>
    </source>
</evidence>
<dbReference type="GeneID" id="121137230"/>
<feature type="region of interest" description="Disordered" evidence="1">
    <location>
        <begin position="129"/>
        <end position="168"/>
    </location>
</feature>
<keyword evidence="2" id="KW-1185">Reference proteome</keyword>
<evidence type="ECO:0000313" key="2">
    <source>
        <dbReference type="Proteomes" id="UP000886700"/>
    </source>
</evidence>
<evidence type="ECO:0000313" key="5">
    <source>
        <dbReference type="RefSeq" id="XP_040595227.1"/>
    </source>
</evidence>
<dbReference type="Proteomes" id="UP000886700">
    <property type="component" value="Unplaced"/>
</dbReference>
<gene>
    <name evidence="3 4 5" type="primary">LOC121137230</name>
</gene>
<accession>A0ABM2WWZ7</accession>
<protein>
    <submittedName>
        <fullName evidence="3 4">Large proline-rich protein BAG6-like</fullName>
    </submittedName>
</protein>
<proteinExistence type="predicted"/>
<dbReference type="RefSeq" id="XP_040595226.1">
    <property type="nucleotide sequence ID" value="XM_040739292.1"/>
</dbReference>
<reference evidence="3 4" key="1">
    <citation type="submission" date="2025-05" db="UniProtKB">
        <authorList>
            <consortium name="RefSeq"/>
        </authorList>
    </citation>
    <scope>IDENTIFICATION</scope>
    <source>
        <tissue evidence="3 4">Liver</tissue>
    </source>
</reference>
<dbReference type="RefSeq" id="XP_040595227.1">
    <property type="nucleotide sequence ID" value="XM_040739293.1"/>
</dbReference>
<evidence type="ECO:0000256" key="1">
    <source>
        <dbReference type="SAM" id="MobiDB-lite"/>
    </source>
</evidence>
<organism evidence="2 5">
    <name type="scientific">Mesocricetus auratus</name>
    <name type="common">Golden hamster</name>
    <dbReference type="NCBI Taxonomy" id="10036"/>
    <lineage>
        <taxon>Eukaryota</taxon>
        <taxon>Metazoa</taxon>
        <taxon>Chordata</taxon>
        <taxon>Craniata</taxon>
        <taxon>Vertebrata</taxon>
        <taxon>Euteleostomi</taxon>
        <taxon>Mammalia</taxon>
        <taxon>Eutheria</taxon>
        <taxon>Euarchontoglires</taxon>
        <taxon>Glires</taxon>
        <taxon>Rodentia</taxon>
        <taxon>Myomorpha</taxon>
        <taxon>Muroidea</taxon>
        <taxon>Cricetidae</taxon>
        <taxon>Cricetinae</taxon>
        <taxon>Mesocricetus</taxon>
    </lineage>
</organism>
<feature type="region of interest" description="Disordered" evidence="1">
    <location>
        <begin position="37"/>
        <end position="90"/>
    </location>
</feature>